<feature type="domain" description="Knr4/Smi1-like" evidence="2">
    <location>
        <begin position="67"/>
        <end position="209"/>
    </location>
</feature>
<sequence>MATSSRQKVPVLYVIDEGFVPPDRGDEQEGPQPAVPAGDPDEAVRLFHRYRQLMAQILGFEEELPAPANEEDLAAVEEELRVALPADLRALYRLANGDGDLINPLFDRHPWVTLDEICDLETEWLDISREWEYEQWRRPVFDATPPGTVRRSALRPGWIRFAEDTGGNWLAVDMDPGPNGRPGQVIEVGVDCTEGSAYVADSVTAFLRHLVEALERGDYRRHEESLWIESELPALPEATMHYYDGPPSRERAEQAGPRVQDVRVTEVEDCAFLDVLPEVLSLVLSSKGSADLTVLGDRPLEHLELDMETVDLTAPTRNRELRSLSVTSARPVELAPLRALPHLWALDVAAAPVADLATLAELKGLRYLEVTQDQWRELSQLDDLPPFAVVGIHPDRPEREFPGGTAWETTYAEPPTSTP</sequence>
<comment type="caution">
    <text evidence="3">The sequence shown here is derived from an EMBL/GenBank/DDBJ whole genome shotgun (WGS) entry which is preliminary data.</text>
</comment>
<dbReference type="SMART" id="SM00860">
    <property type="entry name" value="SMI1_KNR4"/>
    <property type="match status" value="1"/>
</dbReference>
<dbReference type="Pfam" id="PF09346">
    <property type="entry name" value="SMI1_KNR4"/>
    <property type="match status" value="1"/>
</dbReference>
<organism evidence="3 4">
    <name type="scientific">Actinomadura adrarensis</name>
    <dbReference type="NCBI Taxonomy" id="1819600"/>
    <lineage>
        <taxon>Bacteria</taxon>
        <taxon>Bacillati</taxon>
        <taxon>Actinomycetota</taxon>
        <taxon>Actinomycetes</taxon>
        <taxon>Streptosporangiales</taxon>
        <taxon>Thermomonosporaceae</taxon>
        <taxon>Actinomadura</taxon>
    </lineage>
</organism>
<keyword evidence="4" id="KW-1185">Reference proteome</keyword>
<dbReference type="PANTHER" id="PTHR47432:SF1">
    <property type="entry name" value="CELL WALL ASSEMBLY REGULATOR SMI1"/>
    <property type="match status" value="1"/>
</dbReference>
<reference evidence="4" key="1">
    <citation type="journal article" date="2019" name="Int. J. Syst. Evol. Microbiol.">
        <title>The Global Catalogue of Microorganisms (GCM) 10K type strain sequencing project: providing services to taxonomists for standard genome sequencing and annotation.</title>
        <authorList>
            <consortium name="The Broad Institute Genomics Platform"/>
            <consortium name="The Broad Institute Genome Sequencing Center for Infectious Disease"/>
            <person name="Wu L."/>
            <person name="Ma J."/>
        </authorList>
    </citation>
    <scope>NUCLEOTIDE SEQUENCE [LARGE SCALE GENOMIC DNA]</scope>
    <source>
        <strain evidence="4">JCM 31696</strain>
    </source>
</reference>
<dbReference type="InterPro" id="IPR051873">
    <property type="entry name" value="KNR4/SMI1_regulator"/>
</dbReference>
<protein>
    <submittedName>
        <fullName evidence="3">SMI1/KNR4 family protein</fullName>
    </submittedName>
</protein>
<evidence type="ECO:0000313" key="3">
    <source>
        <dbReference type="EMBL" id="MFD0851198.1"/>
    </source>
</evidence>
<proteinExistence type="predicted"/>
<gene>
    <name evidence="3" type="ORF">ACFQ07_03160</name>
</gene>
<dbReference type="Proteomes" id="UP001597083">
    <property type="component" value="Unassembled WGS sequence"/>
</dbReference>
<name>A0ABW3CA78_9ACTN</name>
<dbReference type="EMBL" id="JBHTIR010000275">
    <property type="protein sequence ID" value="MFD0851198.1"/>
    <property type="molecule type" value="Genomic_DNA"/>
</dbReference>
<evidence type="ECO:0000259" key="2">
    <source>
        <dbReference type="SMART" id="SM00860"/>
    </source>
</evidence>
<dbReference type="Gene3D" id="3.40.1580.10">
    <property type="entry name" value="SMI1/KNR4-like"/>
    <property type="match status" value="1"/>
</dbReference>
<dbReference type="PANTHER" id="PTHR47432">
    <property type="entry name" value="CELL WALL ASSEMBLY REGULATOR SMI1"/>
    <property type="match status" value="1"/>
</dbReference>
<accession>A0ABW3CA78</accession>
<dbReference type="InterPro" id="IPR037883">
    <property type="entry name" value="Knr4/Smi1-like_sf"/>
</dbReference>
<dbReference type="InterPro" id="IPR018958">
    <property type="entry name" value="Knr4/Smi1-like_dom"/>
</dbReference>
<feature type="region of interest" description="Disordered" evidence="1">
    <location>
        <begin position="394"/>
        <end position="419"/>
    </location>
</feature>
<evidence type="ECO:0000256" key="1">
    <source>
        <dbReference type="SAM" id="MobiDB-lite"/>
    </source>
</evidence>
<dbReference type="SUPFAM" id="SSF160631">
    <property type="entry name" value="SMI1/KNR4-like"/>
    <property type="match status" value="1"/>
</dbReference>
<evidence type="ECO:0000313" key="4">
    <source>
        <dbReference type="Proteomes" id="UP001597083"/>
    </source>
</evidence>